<name>A0A1E1K2F2_9HELO</name>
<keyword evidence="8" id="KW-1185">Reference proteome</keyword>
<feature type="repeat" description="PPR" evidence="5">
    <location>
        <begin position="818"/>
        <end position="852"/>
    </location>
</feature>
<dbReference type="InParanoid" id="A0A1E1K2F2"/>
<dbReference type="EMBL" id="FJUW01000005">
    <property type="protein sequence ID" value="CZS92306.1"/>
    <property type="molecule type" value="Genomic_DNA"/>
</dbReference>
<evidence type="ECO:0000256" key="6">
    <source>
        <dbReference type="SAM" id="MobiDB-lite"/>
    </source>
</evidence>
<evidence type="ECO:0000256" key="4">
    <source>
        <dbReference type="ARBA" id="ARBA00044511"/>
    </source>
</evidence>
<evidence type="ECO:0000256" key="5">
    <source>
        <dbReference type="PROSITE-ProRule" id="PRU00708"/>
    </source>
</evidence>
<dbReference type="Gene3D" id="1.25.40.10">
    <property type="entry name" value="Tetratricopeptide repeat domain"/>
    <property type="match status" value="2"/>
</dbReference>
<evidence type="ECO:0008006" key="9">
    <source>
        <dbReference type="Google" id="ProtNLM"/>
    </source>
</evidence>
<dbReference type="InterPro" id="IPR002885">
    <property type="entry name" value="PPR_rpt"/>
</dbReference>
<dbReference type="InterPro" id="IPR011990">
    <property type="entry name" value="TPR-like_helical_dom_sf"/>
</dbReference>
<evidence type="ECO:0000313" key="8">
    <source>
        <dbReference type="Proteomes" id="UP000178129"/>
    </source>
</evidence>
<comment type="similarity">
    <text evidence="1">Belongs to the CCM1 family.</text>
</comment>
<evidence type="ECO:0000256" key="3">
    <source>
        <dbReference type="ARBA" id="ARBA00044493"/>
    </source>
</evidence>
<dbReference type="PROSITE" id="PS51375">
    <property type="entry name" value="PPR"/>
    <property type="match status" value="2"/>
</dbReference>
<comment type="subunit">
    <text evidence="4">Binds to mitochondrial small subunit 15S rRNA.</text>
</comment>
<feature type="region of interest" description="Disordered" evidence="6">
    <location>
        <begin position="784"/>
        <end position="809"/>
    </location>
</feature>
<keyword evidence="2" id="KW-0677">Repeat</keyword>
<feature type="region of interest" description="Disordered" evidence="6">
    <location>
        <begin position="29"/>
        <end position="71"/>
    </location>
</feature>
<dbReference type="STRING" id="914237.A0A1E1K2F2"/>
<comment type="caution">
    <text evidence="7">The sequence shown here is derived from an EMBL/GenBank/DDBJ whole genome shotgun (WGS) entry which is preliminary data.</text>
</comment>
<gene>
    <name evidence="7" type="ORF">RCO7_00798</name>
</gene>
<dbReference type="Pfam" id="PF01535">
    <property type="entry name" value="PPR"/>
    <property type="match status" value="1"/>
</dbReference>
<feature type="repeat" description="PPR" evidence="5">
    <location>
        <begin position="495"/>
        <end position="529"/>
    </location>
</feature>
<dbReference type="Proteomes" id="UP000178129">
    <property type="component" value="Unassembled WGS sequence"/>
</dbReference>
<accession>A0A1E1K2F2</accession>
<proteinExistence type="inferred from homology"/>
<evidence type="ECO:0000256" key="2">
    <source>
        <dbReference type="ARBA" id="ARBA00022737"/>
    </source>
</evidence>
<reference evidence="8" key="1">
    <citation type="submission" date="2016-03" db="EMBL/GenBank/DDBJ databases">
        <authorList>
            <person name="Ploux O."/>
        </authorList>
    </citation>
    <scope>NUCLEOTIDE SEQUENCE [LARGE SCALE GENOMIC DNA]</scope>
    <source>
        <strain evidence="8">UK7</strain>
    </source>
</reference>
<dbReference type="AlphaFoldDB" id="A0A1E1K2F2"/>
<evidence type="ECO:0000313" key="7">
    <source>
        <dbReference type="EMBL" id="CZS92306.1"/>
    </source>
</evidence>
<feature type="region of interest" description="Disordered" evidence="6">
    <location>
        <begin position="125"/>
        <end position="165"/>
    </location>
</feature>
<dbReference type="PANTHER" id="PTHR47447:SF17">
    <property type="entry name" value="OS12G0638900 PROTEIN"/>
    <property type="match status" value="1"/>
</dbReference>
<dbReference type="NCBIfam" id="TIGR00756">
    <property type="entry name" value="PPR"/>
    <property type="match status" value="1"/>
</dbReference>
<comment type="function">
    <text evidence="3">Regulates mitochondrial small subunit maturation by controlling 15S rRNA 5'-end processing. Localizes to the 5' precursor of the 15S rRNA in a position that is subsequently occupied by mS47 in the mature yeast mtSSU. Uses structure and sequence-specific RNA recognition, binding to a single-stranded region of the precursor and specifically recognizing bases -6 to -1. The exchange of Ccm1 for mS47 is coupled to the irreversible removal of precursor rRNA that is accompanied by conformational changes of the mitoribosomal proteins uS5m and mS26. These conformational changes signal completion of 5'-end rRNA processing through protection of the mature 5'-end of the 15S rRNA and stabilization of mS47. The removal of the 5' precursor together with the dissociation of Ccm1 may be catalyzed by the 5'-3' exoribonuclease Pet127. Involved in the specific removal of group I introns in mitochondrial encoded transcripts.</text>
</comment>
<dbReference type="Pfam" id="PF13041">
    <property type="entry name" value="PPR_2"/>
    <property type="match status" value="2"/>
</dbReference>
<protein>
    <recommendedName>
        <fullName evidence="9">Pentatricopeptide repeat protein</fullName>
    </recommendedName>
</protein>
<feature type="compositionally biased region" description="Low complexity" evidence="6">
    <location>
        <begin position="793"/>
        <end position="809"/>
    </location>
</feature>
<evidence type="ECO:0000256" key="1">
    <source>
        <dbReference type="ARBA" id="ARBA00006192"/>
    </source>
</evidence>
<organism evidence="7 8">
    <name type="scientific">Rhynchosporium graminicola</name>
    <dbReference type="NCBI Taxonomy" id="2792576"/>
    <lineage>
        <taxon>Eukaryota</taxon>
        <taxon>Fungi</taxon>
        <taxon>Dikarya</taxon>
        <taxon>Ascomycota</taxon>
        <taxon>Pezizomycotina</taxon>
        <taxon>Leotiomycetes</taxon>
        <taxon>Helotiales</taxon>
        <taxon>Ploettnerulaceae</taxon>
        <taxon>Rhynchosporium</taxon>
    </lineage>
</organism>
<feature type="compositionally biased region" description="Basic and acidic residues" evidence="6">
    <location>
        <begin position="48"/>
        <end position="63"/>
    </location>
</feature>
<dbReference type="PANTHER" id="PTHR47447">
    <property type="entry name" value="OS03G0856100 PROTEIN"/>
    <property type="match status" value="1"/>
</dbReference>
<feature type="region of interest" description="Disordered" evidence="6">
    <location>
        <begin position="722"/>
        <end position="770"/>
    </location>
</feature>
<sequence length="982" mass="111449">MERWSTLDLPILPFLAPRVFTPWPRRIRRSHSGPKATARAVSTQQSWDNKEEISRGDGIEKSSESAGGQNDFWSKYESIWGPTNRKKRGAPLGASANPGSRQEDAMTRSHADVLECGTAFIRRMPATCRRSRQPREQSQSPESEGPKQAFDEENEQKPPEEEWAAMSKAKRILHLKKLWKGLKRAKNRSKLQKQARGMLKTRIKFVRLAPEKGLGKFHFSTSWNWRFAMLNARYDEATNGRVRSKVATYKKPRISKNFIKELVEDQSLEHIRERWTKLPPSRRRYLWAEVMLTTLEDYPNQALDVLQATFMSPYPEGYTLSDSIDYIMSHADDERIPLKGDFLLGLSKTITLILKKGPKDHVHLSQRALFRLVRMVCSENHALEFRTGRSMSDYQKGSMIKSIYRTLVNVNHPMHANTLIQFASGAAKKTGTKLACEILQRLKDEGTDFNTPKILSLCSTLLSRIHQQSLRGLGDDTISTTNIFRFVLEAGAEPNIITYNLLLKSSLDVGDHQTAWQMHEMMIASGPIPDAHTYSMLLNDAKLRVDSSGIRAVLDHVRSGGIRNDHIATDILHAILSLHQQERRTAMTSDQPIKSQKPIFSRLLQVYYDQFDIRPLARIIPYFANQFPDLMEERGEDMQDLMREPSEATLVVMITGYLDNPQDSRTVRLFYTHFRSLLLQNDPVVAPLMKTTHVWNSVLMALGKFGRLADCSSLVGDMLSGPDHTFDQSRPPVSVESVETEPRVSGDNPRLSLSPDESNSEPLDGQCEPKTEIAPADDVLQPICQESPQPETSPRSSLPALPNLPSSRPLILQPPKPDVYTWSILLKLFMEQRQPLAAEKVLTMMLSRGIVPTQVTYNTLIVGYARMDDTVMTVDALHRLEQAGFSADDSTMNALAALRNRRALVEAMTRRDLERMEGSAHGGFEERLVNEGVGRMKSGGDGEREMLGDEERELQDLWRVDEEKEKKFLEDDVAEEYAVDER</sequence>
<feature type="region of interest" description="Disordered" evidence="6">
    <location>
        <begin position="83"/>
        <end position="108"/>
    </location>
</feature>